<evidence type="ECO:0000313" key="2">
    <source>
        <dbReference type="EMBL" id="PPL17262.1"/>
    </source>
</evidence>
<evidence type="ECO:0000313" key="3">
    <source>
        <dbReference type="Proteomes" id="UP000242231"/>
    </source>
</evidence>
<dbReference type="Proteomes" id="UP000242231">
    <property type="component" value="Unassembled WGS sequence"/>
</dbReference>
<name>A0A2P5TNV7_9GAMM</name>
<reference evidence="3" key="1">
    <citation type="submission" date="2016-11" db="EMBL/GenBank/DDBJ databases">
        <authorList>
            <person name="Sisinthy S."/>
            <person name="Ara S."/>
            <person name="Gundlapally S.R."/>
        </authorList>
    </citation>
    <scope>NUCLEOTIDE SEQUENCE [LARGE SCALE GENOMIC DNA]</scope>
    <source>
        <strain evidence="3">V1-41</strain>
    </source>
</reference>
<dbReference type="InterPro" id="IPR002725">
    <property type="entry name" value="YgjP-like_metallopeptidase"/>
</dbReference>
<dbReference type="AlphaFoldDB" id="A0A2P5TNV7"/>
<dbReference type="Gene3D" id="3.30.2010.10">
    <property type="entry name" value="Metalloproteases ('zincins'), catalytic domain"/>
    <property type="match status" value="1"/>
</dbReference>
<dbReference type="InterPro" id="IPR053136">
    <property type="entry name" value="UTP_pyrophosphatase-like"/>
</dbReference>
<dbReference type="GO" id="GO:0016787">
    <property type="term" value="F:hydrolase activity"/>
    <property type="evidence" value="ECO:0007669"/>
    <property type="project" value="UniProtKB-KW"/>
</dbReference>
<feature type="domain" description="YgjP-like metallopeptidase" evidence="1">
    <location>
        <begin position="45"/>
        <end position="157"/>
    </location>
</feature>
<sequence length="175" mass="20380">MAVSSVSARHGVNFLKYLTGYPEQIQLQAGELLTSGRLGDYLERKYPHQHQIQNDKALYGYINGLKSQYLRKSPPLSQVRYDSKLNVLKHALGMHTYQSRVQGSKLKAHNSITVAALFKEAPPEFLRMIVVHELAHFKEKDHNKAFYQLCCHMESGYHQLELDTRLWLQWREREV</sequence>
<proteinExistence type="predicted"/>
<dbReference type="Pfam" id="PF01863">
    <property type="entry name" value="YgjP-like"/>
    <property type="match status" value="1"/>
</dbReference>
<dbReference type="EMBL" id="MPZM01000008">
    <property type="protein sequence ID" value="PPL17262.1"/>
    <property type="molecule type" value="Genomic_DNA"/>
</dbReference>
<gene>
    <name evidence="2" type="ORF">UN63_05700</name>
</gene>
<protein>
    <submittedName>
        <fullName evidence="2">Metal-dependent hydrolase</fullName>
    </submittedName>
</protein>
<dbReference type="PANTHER" id="PTHR30399">
    <property type="entry name" value="UNCHARACTERIZED PROTEIN YGJP"/>
    <property type="match status" value="1"/>
</dbReference>
<dbReference type="CDD" id="cd07344">
    <property type="entry name" value="M48_yhfN_like"/>
    <property type="match status" value="1"/>
</dbReference>
<keyword evidence="2" id="KW-0378">Hydrolase</keyword>
<evidence type="ECO:0000259" key="1">
    <source>
        <dbReference type="Pfam" id="PF01863"/>
    </source>
</evidence>
<dbReference type="PANTHER" id="PTHR30399:SF1">
    <property type="entry name" value="UTP PYROPHOSPHATASE"/>
    <property type="match status" value="1"/>
</dbReference>
<keyword evidence="3" id="KW-1185">Reference proteome</keyword>
<accession>A0A2P5TNV7</accession>
<comment type="caution">
    <text evidence="2">The sequence shown here is derived from an EMBL/GenBank/DDBJ whole genome shotgun (WGS) entry which is preliminary data.</text>
</comment>
<organism evidence="2 3">
    <name type="scientific">Oceanisphaera arctica</name>
    <dbReference type="NCBI Taxonomy" id="641510"/>
    <lineage>
        <taxon>Bacteria</taxon>
        <taxon>Pseudomonadati</taxon>
        <taxon>Pseudomonadota</taxon>
        <taxon>Gammaproteobacteria</taxon>
        <taxon>Aeromonadales</taxon>
        <taxon>Aeromonadaceae</taxon>
        <taxon>Oceanisphaera</taxon>
    </lineage>
</organism>